<organism evidence="7 8">
    <name type="scientific">Agrilutibacter niabensis</name>
    <dbReference type="NCBI Taxonomy" id="380628"/>
    <lineage>
        <taxon>Bacteria</taxon>
        <taxon>Pseudomonadati</taxon>
        <taxon>Pseudomonadota</taxon>
        <taxon>Gammaproteobacteria</taxon>
        <taxon>Lysobacterales</taxon>
        <taxon>Lysobacteraceae</taxon>
        <taxon>Agrilutibacter</taxon>
    </lineage>
</organism>
<dbReference type="InterPro" id="IPR018660">
    <property type="entry name" value="MliC"/>
</dbReference>
<accession>A0ABU1VLI3</accession>
<keyword evidence="4" id="KW-0449">Lipoprotein</keyword>
<evidence type="ECO:0000313" key="8">
    <source>
        <dbReference type="Proteomes" id="UP001267878"/>
    </source>
</evidence>
<gene>
    <name evidence="7" type="ORF">J2X04_000676</name>
</gene>
<evidence type="ECO:0000256" key="2">
    <source>
        <dbReference type="ARBA" id="ARBA00023136"/>
    </source>
</evidence>
<comment type="caution">
    <text evidence="7">The sequence shown here is derived from an EMBL/GenBank/DDBJ whole genome shotgun (WGS) entry which is preliminary data.</text>
</comment>
<sequence>MAACFRPRLLFAAVLAVSLSACKPASEKAATPADADTAVAMPASTHKTASVVTRWHCEGISVATHFDDDSLESITLETPERTLTLKSMANEDGARFADAAGNEFWSRPGKVSLALVGQSPLECRKDRG</sequence>
<feature type="chain" id="PRO_5045607947" description="C-type lysozyme inhibitor domain-containing protein" evidence="5">
    <location>
        <begin position="30"/>
        <end position="128"/>
    </location>
</feature>
<evidence type="ECO:0000256" key="3">
    <source>
        <dbReference type="ARBA" id="ARBA00023139"/>
    </source>
</evidence>
<keyword evidence="3" id="KW-0564">Palmitate</keyword>
<dbReference type="Pfam" id="PF09864">
    <property type="entry name" value="MliC"/>
    <property type="match status" value="1"/>
</dbReference>
<dbReference type="InterPro" id="IPR036328">
    <property type="entry name" value="MliC_sf"/>
</dbReference>
<reference evidence="7 8" key="1">
    <citation type="submission" date="2023-07" db="EMBL/GenBank/DDBJ databases">
        <title>Sorghum-associated microbial communities from plants grown in Nebraska, USA.</title>
        <authorList>
            <person name="Schachtman D."/>
        </authorList>
    </citation>
    <scope>NUCLEOTIDE SEQUENCE [LARGE SCALE GENOMIC DNA]</scope>
    <source>
        <strain evidence="7 8">BE187</strain>
    </source>
</reference>
<keyword evidence="1 5" id="KW-0732">Signal</keyword>
<evidence type="ECO:0000256" key="1">
    <source>
        <dbReference type="ARBA" id="ARBA00022729"/>
    </source>
</evidence>
<name>A0ABU1VLI3_9GAMM</name>
<dbReference type="SUPFAM" id="SSF141488">
    <property type="entry name" value="YdhA-like"/>
    <property type="match status" value="1"/>
</dbReference>
<evidence type="ECO:0000313" key="7">
    <source>
        <dbReference type="EMBL" id="MDR7098329.1"/>
    </source>
</evidence>
<feature type="signal peptide" evidence="5">
    <location>
        <begin position="1"/>
        <end position="29"/>
    </location>
</feature>
<dbReference type="EMBL" id="JAVDVW010000001">
    <property type="protein sequence ID" value="MDR7098329.1"/>
    <property type="molecule type" value="Genomic_DNA"/>
</dbReference>
<proteinExistence type="predicted"/>
<feature type="domain" description="C-type lysozyme inhibitor" evidence="6">
    <location>
        <begin position="55"/>
        <end position="119"/>
    </location>
</feature>
<dbReference type="PROSITE" id="PS51257">
    <property type="entry name" value="PROKAR_LIPOPROTEIN"/>
    <property type="match status" value="1"/>
</dbReference>
<evidence type="ECO:0000256" key="5">
    <source>
        <dbReference type="SAM" id="SignalP"/>
    </source>
</evidence>
<dbReference type="Proteomes" id="UP001267878">
    <property type="component" value="Unassembled WGS sequence"/>
</dbReference>
<evidence type="ECO:0000256" key="4">
    <source>
        <dbReference type="ARBA" id="ARBA00023288"/>
    </source>
</evidence>
<dbReference type="RefSeq" id="WP_310052120.1">
    <property type="nucleotide sequence ID" value="NZ_JAVDVW010000001.1"/>
</dbReference>
<evidence type="ECO:0000259" key="6">
    <source>
        <dbReference type="Pfam" id="PF09864"/>
    </source>
</evidence>
<protein>
    <recommendedName>
        <fullName evidence="6">C-type lysozyme inhibitor domain-containing protein</fullName>
    </recommendedName>
</protein>
<keyword evidence="8" id="KW-1185">Reference proteome</keyword>
<keyword evidence="2" id="KW-0472">Membrane</keyword>